<dbReference type="EMBL" id="JBBUTG010000002">
    <property type="protein sequence ID" value="MEK8030002.1"/>
    <property type="molecule type" value="Genomic_DNA"/>
</dbReference>
<keyword evidence="1" id="KW-0472">Membrane</keyword>
<keyword evidence="1" id="KW-1133">Transmembrane helix</keyword>
<protein>
    <submittedName>
        <fullName evidence="2">Uncharacterized protein</fullName>
    </submittedName>
</protein>
<reference evidence="2 3" key="1">
    <citation type="submission" date="2024-04" db="EMBL/GenBank/DDBJ databases">
        <title>Novel species of the genus Ideonella isolated from streams.</title>
        <authorList>
            <person name="Lu H."/>
        </authorList>
    </citation>
    <scope>NUCLEOTIDE SEQUENCE [LARGE SCALE GENOMIC DNA]</scope>
    <source>
        <strain evidence="2 3">DXS29W</strain>
    </source>
</reference>
<dbReference type="Proteomes" id="UP001371218">
    <property type="component" value="Unassembled WGS sequence"/>
</dbReference>
<comment type="caution">
    <text evidence="2">The sequence shown here is derived from an EMBL/GenBank/DDBJ whole genome shotgun (WGS) entry which is preliminary data.</text>
</comment>
<evidence type="ECO:0000256" key="1">
    <source>
        <dbReference type="SAM" id="Phobius"/>
    </source>
</evidence>
<dbReference type="RefSeq" id="WP_341424362.1">
    <property type="nucleotide sequence ID" value="NZ_JBBUTG010000002.1"/>
</dbReference>
<accession>A0ABU9BMA5</accession>
<feature type="transmembrane region" description="Helical" evidence="1">
    <location>
        <begin position="24"/>
        <end position="47"/>
    </location>
</feature>
<evidence type="ECO:0000313" key="3">
    <source>
        <dbReference type="Proteomes" id="UP001371218"/>
    </source>
</evidence>
<name>A0ABU9BMA5_9BURK</name>
<keyword evidence="3" id="KW-1185">Reference proteome</keyword>
<gene>
    <name evidence="2" type="ORF">AACH06_04130</name>
</gene>
<organism evidence="2 3">
    <name type="scientific">Ideonella lacteola</name>
    <dbReference type="NCBI Taxonomy" id="2984193"/>
    <lineage>
        <taxon>Bacteria</taxon>
        <taxon>Pseudomonadati</taxon>
        <taxon>Pseudomonadota</taxon>
        <taxon>Betaproteobacteria</taxon>
        <taxon>Burkholderiales</taxon>
        <taxon>Sphaerotilaceae</taxon>
        <taxon>Ideonella</taxon>
    </lineage>
</organism>
<evidence type="ECO:0000313" key="2">
    <source>
        <dbReference type="EMBL" id="MEK8030002.1"/>
    </source>
</evidence>
<sequence length="92" mass="9806">MNHTSPVTSPLSGLLMAIGRGLRLVFGIALLAGTALLGLLLIAGLLLRSLFRGRPRGPVSRIDLGSWRPSAPRQRAPVGEVVDIEAREIKTN</sequence>
<keyword evidence="1" id="KW-0812">Transmembrane</keyword>
<proteinExistence type="predicted"/>